<keyword evidence="1" id="KW-1133">Transmembrane helix</keyword>
<dbReference type="Proteomes" id="UP001150238">
    <property type="component" value="Unassembled WGS sequence"/>
</dbReference>
<feature type="transmembrane region" description="Helical" evidence="1">
    <location>
        <begin position="65"/>
        <end position="82"/>
    </location>
</feature>
<dbReference type="AlphaFoldDB" id="A0A9W9E0G2"/>
<accession>A0A9W9E0G2</accession>
<feature type="transmembrane region" description="Helical" evidence="1">
    <location>
        <begin position="139"/>
        <end position="158"/>
    </location>
</feature>
<name>A0A9W9E0G2_9AGAR</name>
<gene>
    <name evidence="2" type="ORF">C8J55DRAFT_485276</name>
</gene>
<proteinExistence type="predicted"/>
<keyword evidence="1" id="KW-0472">Membrane</keyword>
<feature type="transmembrane region" description="Helical" evidence="1">
    <location>
        <begin position="170"/>
        <end position="194"/>
    </location>
</feature>
<sequence length="511" mass="57768">MDSDSISQDDETAVAAEDSESLDAFDPPASRFATSISHISRTVIHIFQSPNMLYVLTMERRMTRYFLLHGLFVNFLLAGKILSSTYNAITMILGADLGDVIAIALLMMCARVISHHFLQDWKADVGISDLLFPRVQKTIRFLVVLSILSFAFATWRLLSFLELTLDFCFWVLVCIAIMILHLPVLILDILLWFIVSYFMGSVISCNDIPYSDTVILDVGVCDLDYTTATPYVDQNGIGTHSFATLTIVVNIKWKQIEQVRCRKLSRRLTRLFASVDQKRVATRGWRQCILRRRKYTCTSELKYMDSEQERTWKAMEALAITMLINGPLYRTSLPTYVIATTFEPNIELRSELARTWKANEEDGEDSLSSRTVQEVPDTIFAGYESKSALMLTYKPWPHSSALITRMVTLCDFHHGHGHLWGGQGGCAAGGFDVSDTISGRYELDSALVQTSKPRPILQLLSQERRLCAISTMGMVTSGEDEEGVLELRLDVTLRFLAHSAGRWYCQDRLSP</sequence>
<organism evidence="2 3">
    <name type="scientific">Lentinula lateritia</name>
    <dbReference type="NCBI Taxonomy" id="40482"/>
    <lineage>
        <taxon>Eukaryota</taxon>
        <taxon>Fungi</taxon>
        <taxon>Dikarya</taxon>
        <taxon>Basidiomycota</taxon>
        <taxon>Agaricomycotina</taxon>
        <taxon>Agaricomycetes</taxon>
        <taxon>Agaricomycetidae</taxon>
        <taxon>Agaricales</taxon>
        <taxon>Marasmiineae</taxon>
        <taxon>Omphalotaceae</taxon>
        <taxon>Lentinula</taxon>
    </lineage>
</organism>
<comment type="caution">
    <text evidence="2">The sequence shown here is derived from an EMBL/GenBank/DDBJ whole genome shotgun (WGS) entry which is preliminary data.</text>
</comment>
<dbReference type="EMBL" id="JANVFS010000003">
    <property type="protein sequence ID" value="KAJ4493955.1"/>
    <property type="molecule type" value="Genomic_DNA"/>
</dbReference>
<reference evidence="2" key="1">
    <citation type="submission" date="2022-08" db="EMBL/GenBank/DDBJ databases">
        <authorList>
            <consortium name="DOE Joint Genome Institute"/>
            <person name="Min B."/>
            <person name="Riley R."/>
            <person name="Sierra-Patev S."/>
            <person name="Naranjo-Ortiz M."/>
            <person name="Looney B."/>
            <person name="Konkel Z."/>
            <person name="Slot J.C."/>
            <person name="Sakamoto Y."/>
            <person name="Steenwyk J.L."/>
            <person name="Rokas A."/>
            <person name="Carro J."/>
            <person name="Camarero S."/>
            <person name="Ferreira P."/>
            <person name="Molpeceres G."/>
            <person name="Ruiz-Duenas F.J."/>
            <person name="Serrano A."/>
            <person name="Henrissat B."/>
            <person name="Drula E."/>
            <person name="Hughes K.W."/>
            <person name="Mata J.L."/>
            <person name="Ishikawa N.K."/>
            <person name="Vargas-Isla R."/>
            <person name="Ushijima S."/>
            <person name="Smith C.A."/>
            <person name="Ahrendt S."/>
            <person name="Andreopoulos W."/>
            <person name="He G."/>
            <person name="Labutti K."/>
            <person name="Lipzen A."/>
            <person name="Ng V."/>
            <person name="Sandor L."/>
            <person name="Barry K."/>
            <person name="Martinez A.T."/>
            <person name="Xiao Y."/>
            <person name="Gibbons J.G."/>
            <person name="Terashima K."/>
            <person name="Hibbett D.S."/>
            <person name="Grigoriev I.V."/>
        </authorList>
    </citation>
    <scope>NUCLEOTIDE SEQUENCE</scope>
    <source>
        <strain evidence="2">Sp2 HRB7682 ss15</strain>
    </source>
</reference>
<reference evidence="2" key="2">
    <citation type="journal article" date="2023" name="Proc. Natl. Acad. Sci. U.S.A.">
        <title>A global phylogenomic analysis of the shiitake genus Lentinula.</title>
        <authorList>
            <person name="Sierra-Patev S."/>
            <person name="Min B."/>
            <person name="Naranjo-Ortiz M."/>
            <person name="Looney B."/>
            <person name="Konkel Z."/>
            <person name="Slot J.C."/>
            <person name="Sakamoto Y."/>
            <person name="Steenwyk J.L."/>
            <person name="Rokas A."/>
            <person name="Carro J."/>
            <person name="Camarero S."/>
            <person name="Ferreira P."/>
            <person name="Molpeceres G."/>
            <person name="Ruiz-Duenas F.J."/>
            <person name="Serrano A."/>
            <person name="Henrissat B."/>
            <person name="Drula E."/>
            <person name="Hughes K.W."/>
            <person name="Mata J.L."/>
            <person name="Ishikawa N.K."/>
            <person name="Vargas-Isla R."/>
            <person name="Ushijima S."/>
            <person name="Smith C.A."/>
            <person name="Donoghue J."/>
            <person name="Ahrendt S."/>
            <person name="Andreopoulos W."/>
            <person name="He G."/>
            <person name="LaButti K."/>
            <person name="Lipzen A."/>
            <person name="Ng V."/>
            <person name="Riley R."/>
            <person name="Sandor L."/>
            <person name="Barry K."/>
            <person name="Martinez A.T."/>
            <person name="Xiao Y."/>
            <person name="Gibbons J.G."/>
            <person name="Terashima K."/>
            <person name="Grigoriev I.V."/>
            <person name="Hibbett D."/>
        </authorList>
    </citation>
    <scope>NUCLEOTIDE SEQUENCE</scope>
    <source>
        <strain evidence="2">Sp2 HRB7682 ss15</strain>
    </source>
</reference>
<evidence type="ECO:0000256" key="1">
    <source>
        <dbReference type="SAM" id="Phobius"/>
    </source>
</evidence>
<evidence type="ECO:0000313" key="2">
    <source>
        <dbReference type="EMBL" id="KAJ4493955.1"/>
    </source>
</evidence>
<protein>
    <submittedName>
        <fullName evidence="2">Uncharacterized protein</fullName>
    </submittedName>
</protein>
<evidence type="ECO:0000313" key="3">
    <source>
        <dbReference type="Proteomes" id="UP001150238"/>
    </source>
</evidence>
<keyword evidence="1" id="KW-0812">Transmembrane</keyword>